<dbReference type="EMBL" id="JAROKS010000001">
    <property type="protein sequence ID" value="KAK1806323.1"/>
    <property type="molecule type" value="Genomic_DNA"/>
</dbReference>
<reference evidence="2" key="1">
    <citation type="submission" date="2023-03" db="EMBL/GenBank/DDBJ databases">
        <title>Electrophorus voltai genome.</title>
        <authorList>
            <person name="Bian C."/>
        </authorList>
    </citation>
    <scope>NUCLEOTIDE SEQUENCE</scope>
    <source>
        <strain evidence="2">CB-2022</strain>
        <tissue evidence="2">Muscle</tissue>
    </source>
</reference>
<evidence type="ECO:0000256" key="1">
    <source>
        <dbReference type="SAM" id="MobiDB-lite"/>
    </source>
</evidence>
<feature type="compositionally biased region" description="Low complexity" evidence="1">
    <location>
        <begin position="245"/>
        <end position="259"/>
    </location>
</feature>
<feature type="compositionally biased region" description="Basic and acidic residues" evidence="1">
    <location>
        <begin position="205"/>
        <end position="214"/>
    </location>
</feature>
<dbReference type="AlphaFoldDB" id="A0AAD8ZW28"/>
<organism evidence="2 3">
    <name type="scientific">Electrophorus voltai</name>
    <dbReference type="NCBI Taxonomy" id="2609070"/>
    <lineage>
        <taxon>Eukaryota</taxon>
        <taxon>Metazoa</taxon>
        <taxon>Chordata</taxon>
        <taxon>Craniata</taxon>
        <taxon>Vertebrata</taxon>
        <taxon>Euteleostomi</taxon>
        <taxon>Actinopterygii</taxon>
        <taxon>Neopterygii</taxon>
        <taxon>Teleostei</taxon>
        <taxon>Ostariophysi</taxon>
        <taxon>Gymnotiformes</taxon>
        <taxon>Gymnotoidei</taxon>
        <taxon>Gymnotidae</taxon>
        <taxon>Electrophorus</taxon>
    </lineage>
</organism>
<comment type="caution">
    <text evidence="2">The sequence shown here is derived from an EMBL/GenBank/DDBJ whole genome shotgun (WGS) entry which is preliminary data.</text>
</comment>
<accession>A0AAD8ZW28</accession>
<feature type="compositionally biased region" description="Polar residues" evidence="1">
    <location>
        <begin position="174"/>
        <end position="203"/>
    </location>
</feature>
<name>A0AAD8ZW28_9TELE</name>
<feature type="region of interest" description="Disordered" evidence="1">
    <location>
        <begin position="174"/>
        <end position="268"/>
    </location>
</feature>
<evidence type="ECO:0000313" key="2">
    <source>
        <dbReference type="EMBL" id="KAK1806323.1"/>
    </source>
</evidence>
<sequence length="268" mass="29365">MSDDDDDDDDWTPQDTMLHVFGQSHLTIQLPEASTQFVTDLALDSLRTLMDPVHEYLRRNRTNRNTQMNPCTVGLPGEAPSTSPTCAGSSSGVSNPSQEEDDEVRLICAIRSAQANQPTSRPTSPRPFDCMVPEYGRDHPLLAMKAWRANAWGASFGAAGENYTPGWYPIYHTPPSTDASRPSNTDLAATAQTEHAQHSSGPENTPRDPDEVRAHSSSAAPAVGQSGRSQREQSRSRKRSREANSPSSSHSSESESSPSKMRRENEQE</sequence>
<dbReference type="Proteomes" id="UP001239994">
    <property type="component" value="Unassembled WGS sequence"/>
</dbReference>
<protein>
    <submittedName>
        <fullName evidence="2">Uncharacterized protein</fullName>
    </submittedName>
</protein>
<proteinExistence type="predicted"/>
<gene>
    <name evidence="2" type="ORF">P4O66_000038</name>
</gene>
<keyword evidence="3" id="KW-1185">Reference proteome</keyword>
<feature type="region of interest" description="Disordered" evidence="1">
    <location>
        <begin position="77"/>
        <end position="101"/>
    </location>
</feature>
<feature type="compositionally biased region" description="Polar residues" evidence="1">
    <location>
        <begin position="80"/>
        <end position="97"/>
    </location>
</feature>
<evidence type="ECO:0000313" key="3">
    <source>
        <dbReference type="Proteomes" id="UP001239994"/>
    </source>
</evidence>